<organism evidence="3 4">
    <name type="scientific">Botryosphaeria dothidea</name>
    <dbReference type="NCBI Taxonomy" id="55169"/>
    <lineage>
        <taxon>Eukaryota</taxon>
        <taxon>Fungi</taxon>
        <taxon>Dikarya</taxon>
        <taxon>Ascomycota</taxon>
        <taxon>Pezizomycotina</taxon>
        <taxon>Dothideomycetes</taxon>
        <taxon>Dothideomycetes incertae sedis</taxon>
        <taxon>Botryosphaeriales</taxon>
        <taxon>Botryosphaeriaceae</taxon>
        <taxon>Botryosphaeria</taxon>
    </lineage>
</organism>
<evidence type="ECO:0000256" key="1">
    <source>
        <dbReference type="SAM" id="MobiDB-lite"/>
    </source>
</evidence>
<proteinExistence type="predicted"/>
<evidence type="ECO:0008006" key="5">
    <source>
        <dbReference type="Google" id="ProtNLM"/>
    </source>
</evidence>
<evidence type="ECO:0000313" key="3">
    <source>
        <dbReference type="EMBL" id="KAF4303580.1"/>
    </source>
</evidence>
<keyword evidence="4" id="KW-1185">Reference proteome</keyword>
<feature type="region of interest" description="Disordered" evidence="1">
    <location>
        <begin position="71"/>
        <end position="93"/>
    </location>
</feature>
<dbReference type="OrthoDB" id="3943958at2759"/>
<name>A0A8H4MZR9_9PEZI</name>
<dbReference type="EMBL" id="WWBZ02000062">
    <property type="protein sequence ID" value="KAF4303580.1"/>
    <property type="molecule type" value="Genomic_DNA"/>
</dbReference>
<sequence>MKFSVAIAVITAFAAPALAASDASTTVTVSPCPSSTASVNDMVTRTPVALPSQSTPCPTLSTVKTNGTTVTMSYPGAGSPGTGSSSTASATPSSFTGAAISNKAATGGVFAAAFGLAAFIL</sequence>
<evidence type="ECO:0000313" key="4">
    <source>
        <dbReference type="Proteomes" id="UP000572817"/>
    </source>
</evidence>
<feature type="compositionally biased region" description="Low complexity" evidence="1">
    <location>
        <begin position="82"/>
        <end position="93"/>
    </location>
</feature>
<protein>
    <recommendedName>
        <fullName evidence="5">GPI anchored serine-rich protein</fullName>
    </recommendedName>
</protein>
<reference evidence="3" key="1">
    <citation type="submission" date="2020-04" db="EMBL/GenBank/DDBJ databases">
        <title>Genome Assembly and Annotation of Botryosphaeria dothidea sdau 11-99, a Latent Pathogen of Apple Fruit Ring Rot in China.</title>
        <authorList>
            <person name="Yu C."/>
            <person name="Diao Y."/>
            <person name="Lu Q."/>
            <person name="Zhao J."/>
            <person name="Cui S."/>
            <person name="Peng C."/>
            <person name="He B."/>
            <person name="Liu H."/>
        </authorList>
    </citation>
    <scope>NUCLEOTIDE SEQUENCE [LARGE SCALE GENOMIC DNA]</scope>
    <source>
        <strain evidence="3">Sdau11-99</strain>
    </source>
</reference>
<evidence type="ECO:0000256" key="2">
    <source>
        <dbReference type="SAM" id="SignalP"/>
    </source>
</evidence>
<dbReference type="Proteomes" id="UP000572817">
    <property type="component" value="Unassembled WGS sequence"/>
</dbReference>
<gene>
    <name evidence="3" type="ORF">GTA08_BOTSDO08573</name>
</gene>
<comment type="caution">
    <text evidence="3">The sequence shown here is derived from an EMBL/GenBank/DDBJ whole genome shotgun (WGS) entry which is preliminary data.</text>
</comment>
<feature type="chain" id="PRO_5034662084" description="GPI anchored serine-rich protein" evidence="2">
    <location>
        <begin position="20"/>
        <end position="121"/>
    </location>
</feature>
<keyword evidence="2" id="KW-0732">Signal</keyword>
<feature type="signal peptide" evidence="2">
    <location>
        <begin position="1"/>
        <end position="19"/>
    </location>
</feature>
<dbReference type="AlphaFoldDB" id="A0A8H4MZR9"/>
<accession>A0A8H4MZR9</accession>